<dbReference type="GO" id="GO:0030288">
    <property type="term" value="C:outer membrane-bounded periplasmic space"/>
    <property type="evidence" value="ECO:0007669"/>
    <property type="project" value="TreeGrafter"/>
</dbReference>
<dbReference type="Proteomes" id="UP000319818">
    <property type="component" value="Unassembled WGS sequence"/>
</dbReference>
<dbReference type="OrthoDB" id="9807888at2"/>
<keyword evidence="3" id="KW-0732">Signal</keyword>
<evidence type="ECO:0000313" key="6">
    <source>
        <dbReference type="EMBL" id="TQM45277.1"/>
    </source>
</evidence>
<dbReference type="EMBL" id="VFPH01000001">
    <property type="protein sequence ID" value="TQM45277.1"/>
    <property type="molecule type" value="Genomic_DNA"/>
</dbReference>
<dbReference type="SUPFAM" id="SSF53850">
    <property type="entry name" value="Periplasmic binding protein-like II"/>
    <property type="match status" value="1"/>
</dbReference>
<name>A0A543GGT2_9PSEU</name>
<reference evidence="6 7" key="1">
    <citation type="submission" date="2019-06" db="EMBL/GenBank/DDBJ databases">
        <title>Sequencing the genomes of 1000 actinobacteria strains.</title>
        <authorList>
            <person name="Klenk H.-P."/>
        </authorList>
    </citation>
    <scope>NUCLEOTIDE SEQUENCE [LARGE SCALE GENOMIC DNA]</scope>
    <source>
        <strain evidence="6 7">DSM 45511</strain>
    </source>
</reference>
<evidence type="ECO:0000256" key="4">
    <source>
        <dbReference type="SAM" id="MobiDB-lite"/>
    </source>
</evidence>
<accession>A0A543GGT2</accession>
<sequence>MTTAPAGVSARRPAIYLAVGAVLALGAALLSGGAATGEPVAPPPAGPQAGAPAQPAACTEERESLRPRDPLPAPGSMPAGSTMAAIAAQGRLVAGVDQGKFLAGYRDPLAGTLKGSDIDIVRRIAAAIFGDPERVQYVVLNIADRAAALERNQVDVVVNSFTVTCARQQVVEFSAPYLPASQRLLVPLGSGIREVEDLGGRTVCTSRGSTTEVELRKLGLQVETLPGIPDCVLEMQRGRVAAVSSDDVILAGLAAQDPNTRVVGRALDTSRYAVGMRPDEPDLVRFVNGVLEAARADGSLAANFRYWYTGRLDAVPQPLPPVYRD</sequence>
<gene>
    <name evidence="6" type="ORF">FB388_2675</name>
</gene>
<evidence type="ECO:0000256" key="3">
    <source>
        <dbReference type="ARBA" id="ARBA00022729"/>
    </source>
</evidence>
<feature type="region of interest" description="Disordered" evidence="4">
    <location>
        <begin position="35"/>
        <end position="80"/>
    </location>
</feature>
<keyword evidence="2" id="KW-0813">Transport</keyword>
<dbReference type="InterPro" id="IPR051455">
    <property type="entry name" value="Bact_solute-bind_prot3"/>
</dbReference>
<dbReference type="InterPro" id="IPR001638">
    <property type="entry name" value="Solute-binding_3/MltF_N"/>
</dbReference>
<evidence type="ECO:0000259" key="5">
    <source>
        <dbReference type="SMART" id="SM00062"/>
    </source>
</evidence>
<dbReference type="GO" id="GO:0005576">
    <property type="term" value="C:extracellular region"/>
    <property type="evidence" value="ECO:0007669"/>
    <property type="project" value="TreeGrafter"/>
</dbReference>
<dbReference type="RefSeq" id="WP_142100769.1">
    <property type="nucleotide sequence ID" value="NZ_VFPH01000001.1"/>
</dbReference>
<evidence type="ECO:0000256" key="2">
    <source>
        <dbReference type="ARBA" id="ARBA00022448"/>
    </source>
</evidence>
<dbReference type="PANTHER" id="PTHR30085:SF6">
    <property type="entry name" value="ABC TRANSPORTER GLUTAMINE-BINDING PROTEIN GLNH"/>
    <property type="match status" value="1"/>
</dbReference>
<dbReference type="PANTHER" id="PTHR30085">
    <property type="entry name" value="AMINO ACID ABC TRANSPORTER PERMEASE"/>
    <property type="match status" value="1"/>
</dbReference>
<feature type="compositionally biased region" description="Basic and acidic residues" evidence="4">
    <location>
        <begin position="59"/>
        <end position="69"/>
    </location>
</feature>
<comment type="similarity">
    <text evidence="1">Belongs to the bacterial solute-binding protein 3 family.</text>
</comment>
<dbReference type="CDD" id="cd13690">
    <property type="entry name" value="PBP2_GluB"/>
    <property type="match status" value="1"/>
</dbReference>
<evidence type="ECO:0000313" key="7">
    <source>
        <dbReference type="Proteomes" id="UP000319818"/>
    </source>
</evidence>
<dbReference type="AlphaFoldDB" id="A0A543GGT2"/>
<proteinExistence type="inferred from homology"/>
<feature type="compositionally biased region" description="Low complexity" evidence="4">
    <location>
        <begin position="47"/>
        <end position="57"/>
    </location>
</feature>
<keyword evidence="7" id="KW-1185">Reference proteome</keyword>
<protein>
    <submittedName>
        <fullName evidence="6">Amino acid ABC transporter substrate-binding protein (PAAT family)</fullName>
    </submittedName>
</protein>
<evidence type="ECO:0000256" key="1">
    <source>
        <dbReference type="ARBA" id="ARBA00010333"/>
    </source>
</evidence>
<feature type="domain" description="Solute-binding protein family 3/N-terminal" evidence="5">
    <location>
        <begin position="91"/>
        <end position="311"/>
    </location>
</feature>
<dbReference type="SMART" id="SM00062">
    <property type="entry name" value="PBPb"/>
    <property type="match status" value="1"/>
</dbReference>
<comment type="caution">
    <text evidence="6">The sequence shown here is derived from an EMBL/GenBank/DDBJ whole genome shotgun (WGS) entry which is preliminary data.</text>
</comment>
<dbReference type="Gene3D" id="3.40.190.10">
    <property type="entry name" value="Periplasmic binding protein-like II"/>
    <property type="match status" value="2"/>
</dbReference>
<dbReference type="Pfam" id="PF00497">
    <property type="entry name" value="SBP_bac_3"/>
    <property type="match status" value="1"/>
</dbReference>
<dbReference type="GO" id="GO:0006865">
    <property type="term" value="P:amino acid transport"/>
    <property type="evidence" value="ECO:0007669"/>
    <property type="project" value="TreeGrafter"/>
</dbReference>
<organism evidence="6 7">
    <name type="scientific">Pseudonocardia cypriaca</name>
    <dbReference type="NCBI Taxonomy" id="882449"/>
    <lineage>
        <taxon>Bacteria</taxon>
        <taxon>Bacillati</taxon>
        <taxon>Actinomycetota</taxon>
        <taxon>Actinomycetes</taxon>
        <taxon>Pseudonocardiales</taxon>
        <taxon>Pseudonocardiaceae</taxon>
        <taxon>Pseudonocardia</taxon>
    </lineage>
</organism>